<dbReference type="InterPro" id="IPR001845">
    <property type="entry name" value="HTH_ArsR_DNA-bd_dom"/>
</dbReference>
<keyword evidence="3" id="KW-0804">Transcription</keyword>
<dbReference type="CDD" id="cd00090">
    <property type="entry name" value="HTH_ARSR"/>
    <property type="match status" value="1"/>
</dbReference>
<dbReference type="AlphaFoldDB" id="A0A0U3GJX3"/>
<proteinExistence type="predicted"/>
<evidence type="ECO:0000313" key="6">
    <source>
        <dbReference type="EMBL" id="GEO91387.1"/>
    </source>
</evidence>
<evidence type="ECO:0000256" key="1">
    <source>
        <dbReference type="ARBA" id="ARBA00023015"/>
    </source>
</evidence>
<dbReference type="InterPro" id="IPR036388">
    <property type="entry name" value="WH-like_DNA-bd_sf"/>
</dbReference>
<evidence type="ECO:0000256" key="3">
    <source>
        <dbReference type="ARBA" id="ARBA00023163"/>
    </source>
</evidence>
<sequence length="114" mass="12271">MTGNQQVAYSAVVDILFQALAHPARRILLEELAARNDQSLFELTVRLIENHGLAMTRQAVTKHLAVLREAGLVTATTAGRTTVHHLDPTPLAAARTWLDTLPSPSGAADPKDPS</sequence>
<dbReference type="Proteomes" id="UP000057181">
    <property type="component" value="Chromosome"/>
</dbReference>
<dbReference type="SMART" id="SM00418">
    <property type="entry name" value="HTH_ARSR"/>
    <property type="match status" value="1"/>
</dbReference>
<dbReference type="InterPro" id="IPR011991">
    <property type="entry name" value="ArsR-like_HTH"/>
</dbReference>
<reference evidence="5 7" key="1">
    <citation type="submission" date="2015-11" db="EMBL/GenBank/DDBJ databases">
        <title>Complete Genome Sequence of Kocuria flava strain HO-9041.</title>
        <authorList>
            <person name="Zhou M."/>
            <person name="Dai J."/>
        </authorList>
    </citation>
    <scope>NUCLEOTIDE SEQUENCE [LARGE SCALE GENOMIC DNA]</scope>
    <source>
        <strain evidence="5 7">HO-9041</strain>
    </source>
</reference>
<dbReference type="EMBL" id="CP013254">
    <property type="protein sequence ID" value="ALU39603.1"/>
    <property type="molecule type" value="Genomic_DNA"/>
</dbReference>
<dbReference type="Proteomes" id="UP000321155">
    <property type="component" value="Unassembled WGS sequence"/>
</dbReference>
<dbReference type="PANTHER" id="PTHR33154">
    <property type="entry name" value="TRANSCRIPTIONAL REGULATOR, ARSR FAMILY"/>
    <property type="match status" value="1"/>
</dbReference>
<dbReference type="Gene3D" id="1.10.10.10">
    <property type="entry name" value="Winged helix-like DNA-binding domain superfamily/Winged helix DNA-binding domain"/>
    <property type="match status" value="1"/>
</dbReference>
<name>A0A0U3GJX3_9MICC</name>
<dbReference type="SUPFAM" id="SSF46785">
    <property type="entry name" value="Winged helix' DNA-binding domain"/>
    <property type="match status" value="1"/>
</dbReference>
<dbReference type="STRING" id="446860.AS188_07390"/>
<keyword evidence="8" id="KW-1185">Reference proteome</keyword>
<evidence type="ECO:0000256" key="2">
    <source>
        <dbReference type="ARBA" id="ARBA00023125"/>
    </source>
</evidence>
<keyword evidence="2" id="KW-0238">DNA-binding</keyword>
<dbReference type="EMBL" id="BJZR01000011">
    <property type="protein sequence ID" value="GEO91387.1"/>
    <property type="molecule type" value="Genomic_DNA"/>
</dbReference>
<dbReference type="PANTHER" id="PTHR33154:SF33">
    <property type="entry name" value="TRANSCRIPTIONAL REPRESSOR SDPR"/>
    <property type="match status" value="1"/>
</dbReference>
<keyword evidence="1" id="KW-0805">Transcription regulation</keyword>
<protein>
    <submittedName>
        <fullName evidence="5">Transcriptional regulator</fullName>
    </submittedName>
</protein>
<dbReference type="GO" id="GO:0003700">
    <property type="term" value="F:DNA-binding transcription factor activity"/>
    <property type="evidence" value="ECO:0007669"/>
    <property type="project" value="InterPro"/>
</dbReference>
<organism evidence="5 7">
    <name type="scientific">Kocuria flava</name>
    <dbReference type="NCBI Taxonomy" id="446860"/>
    <lineage>
        <taxon>Bacteria</taxon>
        <taxon>Bacillati</taxon>
        <taxon>Actinomycetota</taxon>
        <taxon>Actinomycetes</taxon>
        <taxon>Micrococcales</taxon>
        <taxon>Micrococcaceae</taxon>
        <taxon>Kocuria</taxon>
    </lineage>
</organism>
<gene>
    <name evidence="5" type="ORF">AS188_07390</name>
    <name evidence="6" type="ORF">KFL01_06930</name>
</gene>
<feature type="domain" description="HTH arsR-type" evidence="4">
    <location>
        <begin position="15"/>
        <end position="100"/>
    </location>
</feature>
<dbReference type="KEGG" id="kfv:AS188_07390"/>
<dbReference type="GO" id="GO:0003677">
    <property type="term" value="F:DNA binding"/>
    <property type="evidence" value="ECO:0007669"/>
    <property type="project" value="UniProtKB-KW"/>
</dbReference>
<reference evidence="6 8" key="2">
    <citation type="submission" date="2019-07" db="EMBL/GenBank/DDBJ databases">
        <title>Whole genome shotgun sequence of Kocuria flava NBRC 107626.</title>
        <authorList>
            <person name="Hosoyama A."/>
            <person name="Uohara A."/>
            <person name="Ohji S."/>
            <person name="Ichikawa N."/>
        </authorList>
    </citation>
    <scope>NUCLEOTIDE SEQUENCE [LARGE SCALE GENOMIC DNA]</scope>
    <source>
        <strain evidence="6 8">NBRC 107626</strain>
    </source>
</reference>
<dbReference type="InterPro" id="IPR051081">
    <property type="entry name" value="HTH_MetalResp_TranReg"/>
</dbReference>
<evidence type="ECO:0000313" key="7">
    <source>
        <dbReference type="Proteomes" id="UP000057181"/>
    </source>
</evidence>
<evidence type="ECO:0000313" key="8">
    <source>
        <dbReference type="Proteomes" id="UP000321155"/>
    </source>
</evidence>
<accession>A0A0U3GJX3</accession>
<evidence type="ECO:0000259" key="4">
    <source>
        <dbReference type="SMART" id="SM00418"/>
    </source>
</evidence>
<dbReference type="InterPro" id="IPR036390">
    <property type="entry name" value="WH_DNA-bd_sf"/>
</dbReference>
<evidence type="ECO:0000313" key="5">
    <source>
        <dbReference type="EMBL" id="ALU39603.1"/>
    </source>
</evidence>